<dbReference type="InterPro" id="IPR000595">
    <property type="entry name" value="cNMP-bd_dom"/>
</dbReference>
<dbReference type="AlphaFoldDB" id="A0A841U2Z4"/>
<gene>
    <name evidence="3" type="ORF">H7B90_26365</name>
</gene>
<feature type="domain" description="Cyclic nucleotide-binding" evidence="2">
    <location>
        <begin position="17"/>
        <end position="121"/>
    </location>
</feature>
<comment type="caution">
    <text evidence="3">The sequence shown here is derived from an EMBL/GenBank/DDBJ whole genome shotgun (WGS) entry which is preliminary data.</text>
</comment>
<dbReference type="Proteomes" id="UP000553776">
    <property type="component" value="Unassembled WGS sequence"/>
</dbReference>
<accession>A0A841U2Z4</accession>
<dbReference type="CDD" id="cd00038">
    <property type="entry name" value="CAP_ED"/>
    <property type="match status" value="1"/>
</dbReference>
<evidence type="ECO:0000256" key="1">
    <source>
        <dbReference type="ARBA" id="ARBA00023159"/>
    </source>
</evidence>
<proteinExistence type="predicted"/>
<evidence type="ECO:0000259" key="2">
    <source>
        <dbReference type="PROSITE" id="PS50042"/>
    </source>
</evidence>
<dbReference type="EMBL" id="JACJVR010000107">
    <property type="protein sequence ID" value="MBB6694926.1"/>
    <property type="molecule type" value="Genomic_DNA"/>
</dbReference>
<dbReference type="Pfam" id="PF00027">
    <property type="entry name" value="cNMP_binding"/>
    <property type="match status" value="1"/>
</dbReference>
<sequence>MNAETDAPYRALERRAREAGIEGEDWVRFVENTRVRSIPKGALLVSAGEPVNDAWFCSEGLFRLFYPLPDGREYNVAFSTENDYVTSYGAMATGEPSAFSIEALEASTVVEIGRGVLRELMDRSHGWERFVRLAVERLYIRKEERERQLLYLPALERYEAFLRKYPGLDRRIPQYHIASYIGVSPVSLSRLLRSRRGR</sequence>
<reference evidence="3 4" key="1">
    <citation type="submission" date="2020-08" db="EMBL/GenBank/DDBJ databases">
        <title>Cohnella phylogeny.</title>
        <authorList>
            <person name="Dunlap C."/>
        </authorList>
    </citation>
    <scope>NUCLEOTIDE SEQUENCE [LARGE SCALE GENOMIC DNA]</scope>
    <source>
        <strain evidence="3 4">DSM 25239</strain>
    </source>
</reference>
<protein>
    <submittedName>
        <fullName evidence="3">Crp/Fnr family transcriptional regulator</fullName>
    </submittedName>
</protein>
<organism evidence="3 4">
    <name type="scientific">Cohnella xylanilytica</name>
    <dbReference type="NCBI Taxonomy" id="557555"/>
    <lineage>
        <taxon>Bacteria</taxon>
        <taxon>Bacillati</taxon>
        <taxon>Bacillota</taxon>
        <taxon>Bacilli</taxon>
        <taxon>Bacillales</taxon>
        <taxon>Paenibacillaceae</taxon>
        <taxon>Cohnella</taxon>
    </lineage>
</organism>
<evidence type="ECO:0000313" key="3">
    <source>
        <dbReference type="EMBL" id="MBB6694926.1"/>
    </source>
</evidence>
<dbReference type="Gene3D" id="2.60.120.10">
    <property type="entry name" value="Jelly Rolls"/>
    <property type="match status" value="1"/>
</dbReference>
<dbReference type="InterPro" id="IPR014710">
    <property type="entry name" value="RmlC-like_jellyroll"/>
</dbReference>
<dbReference type="InterPro" id="IPR018490">
    <property type="entry name" value="cNMP-bd_dom_sf"/>
</dbReference>
<keyword evidence="4" id="KW-1185">Reference proteome</keyword>
<dbReference type="PROSITE" id="PS50042">
    <property type="entry name" value="CNMP_BINDING_3"/>
    <property type="match status" value="1"/>
</dbReference>
<name>A0A841U2Z4_9BACL</name>
<dbReference type="SUPFAM" id="SSF51206">
    <property type="entry name" value="cAMP-binding domain-like"/>
    <property type="match status" value="1"/>
</dbReference>
<keyword evidence="1" id="KW-0010">Activator</keyword>
<dbReference type="RefSeq" id="WP_185138889.1">
    <property type="nucleotide sequence ID" value="NZ_JACJVR010000107.1"/>
</dbReference>
<evidence type="ECO:0000313" key="4">
    <source>
        <dbReference type="Proteomes" id="UP000553776"/>
    </source>
</evidence>